<dbReference type="PANTHER" id="PTHR19328">
    <property type="entry name" value="HEDGEHOG-INTERACTING PROTEIN"/>
    <property type="match status" value="1"/>
</dbReference>
<dbReference type="InterPro" id="IPR011042">
    <property type="entry name" value="6-blade_b-propeller_TolB-like"/>
</dbReference>
<gene>
    <name evidence="3" type="ORF">OLMES_2696</name>
</gene>
<dbReference type="RefSeq" id="WP_087461709.1">
    <property type="nucleotide sequence ID" value="NZ_CP021425.1"/>
</dbReference>
<feature type="signal peptide" evidence="1">
    <location>
        <begin position="1"/>
        <end position="20"/>
    </location>
</feature>
<proteinExistence type="predicted"/>
<evidence type="ECO:0000313" key="3">
    <source>
        <dbReference type="EMBL" id="ARU56746.1"/>
    </source>
</evidence>
<sequence>MTSLAKLLVLVSLFSQFACSENDETVDLYALLQVEVLTTELSSPWGMVQLPDGALLITEKTGSARLWSRGRLSHPISRTPEAYVAGQGGLLDVVLHPEYEKNGWIYLSYAYGDRRKNATRLVRTRLSGLQFSTPEVLFTATRKNTAAHFGGRMTFLPDRTLLLTVGDGYSFKDQAQELSSTLGKIIRLNGDGSIPDDNPFVALESAKPEIYSLGHRNPQGIYFDPERKVVFSNEHGPKGGDEINIIESGKNYGWPKITYGVDYSGEVITPHSALPGLEQPLVDWTPSIAPSSIIVYYGQQFPEFRGHLLSTTLKYRELRLTQLSGTKVVNEVSLLTEWNERFRDLLVGSEGEIYLLTDSGKLMKVTRR</sequence>
<evidence type="ECO:0000256" key="1">
    <source>
        <dbReference type="SAM" id="SignalP"/>
    </source>
</evidence>
<dbReference type="EMBL" id="CP021425">
    <property type="protein sequence ID" value="ARU56746.1"/>
    <property type="molecule type" value="Genomic_DNA"/>
</dbReference>
<accession>A0A1Y0IAG2</accession>
<dbReference type="SUPFAM" id="SSF50952">
    <property type="entry name" value="Soluble quinoprotein glucose dehydrogenase"/>
    <property type="match status" value="1"/>
</dbReference>
<dbReference type="Proteomes" id="UP000196027">
    <property type="component" value="Chromosome"/>
</dbReference>
<dbReference type="AlphaFoldDB" id="A0A1Y0IAG2"/>
<dbReference type="Gene3D" id="2.120.10.30">
    <property type="entry name" value="TolB, C-terminal domain"/>
    <property type="match status" value="1"/>
</dbReference>
<dbReference type="InterPro" id="IPR012938">
    <property type="entry name" value="Glc/Sorbosone_DH"/>
</dbReference>
<dbReference type="InterPro" id="IPR011041">
    <property type="entry name" value="Quinoprot_gluc/sorb_DH_b-prop"/>
</dbReference>
<evidence type="ECO:0000259" key="2">
    <source>
        <dbReference type="Pfam" id="PF07995"/>
    </source>
</evidence>
<dbReference type="PANTHER" id="PTHR19328:SF75">
    <property type="entry name" value="ALDOSE SUGAR DEHYDROGENASE YLII"/>
    <property type="match status" value="1"/>
</dbReference>
<name>A0A1Y0IAG2_9GAMM</name>
<feature type="domain" description="Glucose/Sorbosone dehydrogenase" evidence="2">
    <location>
        <begin position="41"/>
        <end position="363"/>
    </location>
</feature>
<feature type="chain" id="PRO_5012982485" evidence="1">
    <location>
        <begin position="21"/>
        <end position="368"/>
    </location>
</feature>
<organism evidence="3 4">
    <name type="scientific">Oleiphilus messinensis</name>
    <dbReference type="NCBI Taxonomy" id="141451"/>
    <lineage>
        <taxon>Bacteria</taxon>
        <taxon>Pseudomonadati</taxon>
        <taxon>Pseudomonadota</taxon>
        <taxon>Gammaproteobacteria</taxon>
        <taxon>Oceanospirillales</taxon>
        <taxon>Oleiphilaceae</taxon>
        <taxon>Oleiphilus</taxon>
    </lineage>
</organism>
<dbReference type="OrthoDB" id="9770043at2"/>
<evidence type="ECO:0000313" key="4">
    <source>
        <dbReference type="Proteomes" id="UP000196027"/>
    </source>
</evidence>
<keyword evidence="4" id="KW-1185">Reference proteome</keyword>
<dbReference type="KEGG" id="ome:OLMES_2696"/>
<reference evidence="3 4" key="1">
    <citation type="submission" date="2017-05" db="EMBL/GenBank/DDBJ databases">
        <title>Genomic insights into alkan degradation activity of Oleiphilus messinensis.</title>
        <authorList>
            <person name="Kozyavkin S.A."/>
            <person name="Slesarev A.I."/>
            <person name="Golyshin P.N."/>
            <person name="Korzhenkov A."/>
            <person name="Golyshina O.N."/>
            <person name="Toshchakov S.V."/>
        </authorList>
    </citation>
    <scope>NUCLEOTIDE SEQUENCE [LARGE SCALE GENOMIC DNA]</scope>
    <source>
        <strain evidence="3 4">ME102</strain>
    </source>
</reference>
<protein>
    <submittedName>
        <fullName evidence="3">Glucose/sorbosone dehydrogenase</fullName>
    </submittedName>
</protein>
<dbReference type="Pfam" id="PF07995">
    <property type="entry name" value="GSDH"/>
    <property type="match status" value="1"/>
</dbReference>
<keyword evidence="1" id="KW-0732">Signal</keyword>